<evidence type="ECO:0000313" key="3">
    <source>
        <dbReference type="Proteomes" id="UP000250997"/>
    </source>
</evidence>
<evidence type="ECO:0000313" key="2">
    <source>
        <dbReference type="EMBL" id="RAW53034.1"/>
    </source>
</evidence>
<keyword evidence="1" id="KW-0472">Membrane</keyword>
<dbReference type="EMBL" id="PRLA01000001">
    <property type="protein sequence ID" value="RAW53034.1"/>
    <property type="molecule type" value="Genomic_DNA"/>
</dbReference>
<organism evidence="2 3">
    <name type="scientific">Faecalibacterium prausnitzii</name>
    <dbReference type="NCBI Taxonomy" id="853"/>
    <lineage>
        <taxon>Bacteria</taxon>
        <taxon>Bacillati</taxon>
        <taxon>Bacillota</taxon>
        <taxon>Clostridia</taxon>
        <taxon>Eubacteriales</taxon>
        <taxon>Oscillospiraceae</taxon>
        <taxon>Faecalibacterium</taxon>
    </lineage>
</organism>
<name>A0AAX1QPX3_9FIRM</name>
<accession>A0AAX1QPX3</accession>
<sequence>MGALLLLYLFAEVYGILGMRLVPPNLPRMGEGGCRLMAYIFSFVLSVAANVASYYICKWLDGWLKGRKH</sequence>
<keyword evidence="1" id="KW-0812">Transmembrane</keyword>
<proteinExistence type="predicted"/>
<keyword evidence="1" id="KW-1133">Transmembrane helix</keyword>
<dbReference type="AlphaFoldDB" id="A0AAX1QPX3"/>
<evidence type="ECO:0000256" key="1">
    <source>
        <dbReference type="SAM" id="Phobius"/>
    </source>
</evidence>
<dbReference type="Proteomes" id="UP000250997">
    <property type="component" value="Unassembled WGS sequence"/>
</dbReference>
<reference evidence="2 3" key="1">
    <citation type="submission" date="2018-02" db="EMBL/GenBank/DDBJ databases">
        <title>Complete genome sequencing of Faecalibacterium prausnitzii strains isolated from the human gut.</title>
        <authorList>
            <person name="Fitzgerald B.C."/>
            <person name="Shkoporov A.N."/>
            <person name="Ross P.R."/>
            <person name="Hill C."/>
        </authorList>
    </citation>
    <scope>NUCLEOTIDE SEQUENCE [LARGE SCALE GENOMIC DNA]</scope>
    <source>
        <strain evidence="2 3">APC942/18-1</strain>
    </source>
</reference>
<comment type="caution">
    <text evidence="2">The sequence shown here is derived from an EMBL/GenBank/DDBJ whole genome shotgun (WGS) entry which is preliminary data.</text>
</comment>
<protein>
    <submittedName>
        <fullName evidence="2">Uncharacterized protein</fullName>
    </submittedName>
</protein>
<gene>
    <name evidence="2" type="ORF">C4N27_02490</name>
</gene>
<feature type="transmembrane region" description="Helical" evidence="1">
    <location>
        <begin position="39"/>
        <end position="57"/>
    </location>
</feature>